<dbReference type="InterPro" id="IPR015915">
    <property type="entry name" value="Kelch-typ_b-propeller"/>
</dbReference>
<dbReference type="Proteomes" id="UP000822688">
    <property type="component" value="Chromosome 3"/>
</dbReference>
<name>A0A8T0IHH6_CERPU</name>
<organism evidence="1 2">
    <name type="scientific">Ceratodon purpureus</name>
    <name type="common">Fire moss</name>
    <name type="synonym">Dicranum purpureum</name>
    <dbReference type="NCBI Taxonomy" id="3225"/>
    <lineage>
        <taxon>Eukaryota</taxon>
        <taxon>Viridiplantae</taxon>
        <taxon>Streptophyta</taxon>
        <taxon>Embryophyta</taxon>
        <taxon>Bryophyta</taxon>
        <taxon>Bryophytina</taxon>
        <taxon>Bryopsida</taxon>
        <taxon>Dicranidae</taxon>
        <taxon>Pseudoditrichales</taxon>
        <taxon>Ditrichaceae</taxon>
        <taxon>Ceratodon</taxon>
    </lineage>
</organism>
<evidence type="ECO:0000313" key="2">
    <source>
        <dbReference type="Proteomes" id="UP000822688"/>
    </source>
</evidence>
<accession>A0A8T0IHH6</accession>
<keyword evidence="2" id="KW-1185">Reference proteome</keyword>
<proteinExistence type="predicted"/>
<evidence type="ECO:0000313" key="1">
    <source>
        <dbReference type="EMBL" id="KAG0582772.1"/>
    </source>
</evidence>
<dbReference type="SUPFAM" id="SSF117281">
    <property type="entry name" value="Kelch motif"/>
    <property type="match status" value="1"/>
</dbReference>
<reference evidence="1" key="1">
    <citation type="submission" date="2020-06" db="EMBL/GenBank/DDBJ databases">
        <title>WGS assembly of Ceratodon purpureus strain R40.</title>
        <authorList>
            <person name="Carey S.B."/>
            <person name="Jenkins J."/>
            <person name="Shu S."/>
            <person name="Lovell J.T."/>
            <person name="Sreedasyam A."/>
            <person name="Maumus F."/>
            <person name="Tiley G.P."/>
            <person name="Fernandez-Pozo N."/>
            <person name="Barry K."/>
            <person name="Chen C."/>
            <person name="Wang M."/>
            <person name="Lipzen A."/>
            <person name="Daum C."/>
            <person name="Saski C.A."/>
            <person name="Payton A.C."/>
            <person name="Mcbreen J.C."/>
            <person name="Conrad R.E."/>
            <person name="Kollar L.M."/>
            <person name="Olsson S."/>
            <person name="Huttunen S."/>
            <person name="Landis J.B."/>
            <person name="Wickett N.J."/>
            <person name="Johnson M.G."/>
            <person name="Rensing S.A."/>
            <person name="Grimwood J."/>
            <person name="Schmutz J."/>
            <person name="Mcdaniel S.F."/>
        </authorList>
    </citation>
    <scope>NUCLEOTIDE SEQUENCE</scope>
    <source>
        <strain evidence="1">R40</strain>
    </source>
</reference>
<comment type="caution">
    <text evidence="1">The sequence shown here is derived from an EMBL/GenBank/DDBJ whole genome shotgun (WGS) entry which is preliminary data.</text>
</comment>
<dbReference type="EMBL" id="CM026423">
    <property type="protein sequence ID" value="KAG0582772.1"/>
    <property type="molecule type" value="Genomic_DNA"/>
</dbReference>
<protein>
    <submittedName>
        <fullName evidence="1">Uncharacterized protein</fullName>
    </submittedName>
</protein>
<dbReference type="PANTHER" id="PTHR31672:SF2">
    <property type="entry name" value="F-BOX DOMAIN-CONTAINING PROTEIN"/>
    <property type="match status" value="1"/>
</dbReference>
<dbReference type="PANTHER" id="PTHR31672">
    <property type="entry name" value="BNACNNG10540D PROTEIN"/>
    <property type="match status" value="1"/>
</dbReference>
<gene>
    <name evidence="1" type="ORF">KC19_3G084800</name>
</gene>
<dbReference type="AlphaFoldDB" id="A0A8T0IHH6"/>
<sequence>MTSDELVSWNEEVEEILADKLPVPVICLLRCVCKRWSSWPCGGRGGRIERPNLVFSFLDDDRPSAATYNPALRRWYRLPLYNLRPSIPRLQFWTPRGDVYLVAADGGLLCFMVGFATPQKDVKFIVVNPIANTWRQLPPFPGNQPAKPPLVCGMHVDQTRGTYKLILAGQSLTFDEEEARATHVFDSASLEWTSGGDLPQEIFGVQKQCHFWDGSFHYVDCCANRVQAYDEGNGFWNMVLPVIPSFLCSPTIVECSGNIALVGPIGKSAKLEILALDPSRTEWRMMDVLPSEPALEAFLHSLVPGPHHSSLLCVGKENVIYVLNSKADVAIVYDALQRRWSFLPPIPSLRHNSLEVRVVFAITPTFSTPV</sequence>
<dbReference type="Gene3D" id="2.120.10.80">
    <property type="entry name" value="Kelch-type beta propeller"/>
    <property type="match status" value="1"/>
</dbReference>
<dbReference type="InterPro" id="IPR050796">
    <property type="entry name" value="SCF_F-box_component"/>
</dbReference>